<proteinExistence type="predicted"/>
<dbReference type="InterPro" id="IPR045340">
    <property type="entry name" value="DUF6533"/>
</dbReference>
<organism evidence="3 4">
    <name type="scientific">Roridomyces roridus</name>
    <dbReference type="NCBI Taxonomy" id="1738132"/>
    <lineage>
        <taxon>Eukaryota</taxon>
        <taxon>Fungi</taxon>
        <taxon>Dikarya</taxon>
        <taxon>Basidiomycota</taxon>
        <taxon>Agaricomycotina</taxon>
        <taxon>Agaricomycetes</taxon>
        <taxon>Agaricomycetidae</taxon>
        <taxon>Agaricales</taxon>
        <taxon>Marasmiineae</taxon>
        <taxon>Mycenaceae</taxon>
        <taxon>Roridomyces</taxon>
    </lineage>
</organism>
<feature type="transmembrane region" description="Helical" evidence="1">
    <location>
        <begin position="17"/>
        <end position="35"/>
    </location>
</feature>
<keyword evidence="1" id="KW-1133">Transmembrane helix</keyword>
<evidence type="ECO:0000313" key="4">
    <source>
        <dbReference type="Proteomes" id="UP001221142"/>
    </source>
</evidence>
<sequence>MAINAETSAAAIRFQNYFHLVGISFLIWDHILTFGRECRFFWNRRKSTTSTFLFFILRYGALGTNIPVLVFSFVTLPTKTVCLNYDLVHQCFMLLTQVGVSVVMILRIYSLYSRSPRILWSLIGIAVVLMGLTIWAVLKGQRGFAMTVLPGCHLAIFESGSYHLAIPWVALFVFDSVIFGLTIHCAYATRRSMGPNADLPIHRLLVRDGAMYFGATALANLANIFTFFVTGPTAPGSLATSATCMSVTMMTRLMLNLHERTENTDSVFSVSDLRDPSRASAYGGELEFALGTDSQASRASQVVP</sequence>
<keyword evidence="1" id="KW-0472">Membrane</keyword>
<comment type="caution">
    <text evidence="3">The sequence shown here is derived from an EMBL/GenBank/DDBJ whole genome shotgun (WGS) entry which is preliminary data.</text>
</comment>
<feature type="transmembrane region" description="Helical" evidence="1">
    <location>
        <begin position="165"/>
        <end position="189"/>
    </location>
</feature>
<dbReference type="Proteomes" id="UP001221142">
    <property type="component" value="Unassembled WGS sequence"/>
</dbReference>
<name>A0AAD7BLH0_9AGAR</name>
<feature type="transmembrane region" description="Helical" evidence="1">
    <location>
        <begin position="56"/>
        <end position="75"/>
    </location>
</feature>
<feature type="domain" description="DUF6533" evidence="2">
    <location>
        <begin position="17"/>
        <end position="62"/>
    </location>
</feature>
<gene>
    <name evidence="3" type="ORF">FB45DRAFT_1060887</name>
</gene>
<accession>A0AAD7BLH0</accession>
<feature type="transmembrane region" description="Helical" evidence="1">
    <location>
        <begin position="118"/>
        <end position="138"/>
    </location>
</feature>
<reference evidence="3" key="1">
    <citation type="submission" date="2023-03" db="EMBL/GenBank/DDBJ databases">
        <title>Massive genome expansion in bonnet fungi (Mycena s.s.) driven by repeated elements and novel gene families across ecological guilds.</title>
        <authorList>
            <consortium name="Lawrence Berkeley National Laboratory"/>
            <person name="Harder C.B."/>
            <person name="Miyauchi S."/>
            <person name="Viragh M."/>
            <person name="Kuo A."/>
            <person name="Thoen E."/>
            <person name="Andreopoulos B."/>
            <person name="Lu D."/>
            <person name="Skrede I."/>
            <person name="Drula E."/>
            <person name="Henrissat B."/>
            <person name="Morin E."/>
            <person name="Kohler A."/>
            <person name="Barry K."/>
            <person name="LaButti K."/>
            <person name="Morin E."/>
            <person name="Salamov A."/>
            <person name="Lipzen A."/>
            <person name="Mereny Z."/>
            <person name="Hegedus B."/>
            <person name="Baldrian P."/>
            <person name="Stursova M."/>
            <person name="Weitz H."/>
            <person name="Taylor A."/>
            <person name="Grigoriev I.V."/>
            <person name="Nagy L.G."/>
            <person name="Martin F."/>
            <person name="Kauserud H."/>
        </authorList>
    </citation>
    <scope>NUCLEOTIDE SEQUENCE</scope>
    <source>
        <strain evidence="3">9284</strain>
    </source>
</reference>
<feature type="transmembrane region" description="Helical" evidence="1">
    <location>
        <begin position="210"/>
        <end position="230"/>
    </location>
</feature>
<dbReference type="AlphaFoldDB" id="A0AAD7BLH0"/>
<dbReference type="Pfam" id="PF20151">
    <property type="entry name" value="DUF6533"/>
    <property type="match status" value="1"/>
</dbReference>
<evidence type="ECO:0000313" key="3">
    <source>
        <dbReference type="EMBL" id="KAJ7624642.1"/>
    </source>
</evidence>
<feature type="transmembrane region" description="Helical" evidence="1">
    <location>
        <begin position="87"/>
        <end position="106"/>
    </location>
</feature>
<keyword evidence="1" id="KW-0812">Transmembrane</keyword>
<protein>
    <recommendedName>
        <fullName evidence="2">DUF6533 domain-containing protein</fullName>
    </recommendedName>
</protein>
<evidence type="ECO:0000256" key="1">
    <source>
        <dbReference type="SAM" id="Phobius"/>
    </source>
</evidence>
<dbReference type="EMBL" id="JARKIF010000013">
    <property type="protein sequence ID" value="KAJ7624642.1"/>
    <property type="molecule type" value="Genomic_DNA"/>
</dbReference>
<evidence type="ECO:0000259" key="2">
    <source>
        <dbReference type="Pfam" id="PF20151"/>
    </source>
</evidence>
<keyword evidence="4" id="KW-1185">Reference proteome</keyword>